<dbReference type="InterPro" id="IPR012340">
    <property type="entry name" value="NA-bd_OB-fold"/>
</dbReference>
<dbReference type="GO" id="GO:0003746">
    <property type="term" value="F:translation elongation factor activity"/>
    <property type="evidence" value="ECO:0007669"/>
    <property type="project" value="UniProtKB-UniRule"/>
</dbReference>
<dbReference type="PANTHER" id="PTHR30053:SF12">
    <property type="entry name" value="ELONGATION FACTOR P (EF-P) FAMILY PROTEIN"/>
    <property type="match status" value="1"/>
</dbReference>
<accession>A0A0G0V9C7</accession>
<dbReference type="GO" id="GO:0005829">
    <property type="term" value="C:cytosol"/>
    <property type="evidence" value="ECO:0007669"/>
    <property type="project" value="UniProtKB-ARBA"/>
</dbReference>
<dbReference type="AlphaFoldDB" id="A0A0G0V9C7"/>
<dbReference type="Pfam" id="PF09285">
    <property type="entry name" value="Elong-fact-P_C"/>
    <property type="match status" value="1"/>
</dbReference>
<dbReference type="FunFam" id="2.40.50.140:FF:000004">
    <property type="entry name" value="Elongation factor P"/>
    <property type="match status" value="1"/>
</dbReference>
<dbReference type="InterPro" id="IPR008991">
    <property type="entry name" value="Translation_prot_SH3-like_sf"/>
</dbReference>
<evidence type="ECO:0000256" key="3">
    <source>
        <dbReference type="ARBA" id="ARBA00009479"/>
    </source>
</evidence>
<comment type="pathway">
    <text evidence="2 7">Protein biosynthesis; polypeptide chain elongation.</text>
</comment>
<evidence type="ECO:0000256" key="5">
    <source>
        <dbReference type="ARBA" id="ARBA00022768"/>
    </source>
</evidence>
<dbReference type="InterPro" id="IPR020599">
    <property type="entry name" value="Transl_elong_fac_P/YeiP"/>
</dbReference>
<dbReference type="PIRSF" id="PIRSF005901">
    <property type="entry name" value="EF-P"/>
    <property type="match status" value="1"/>
</dbReference>
<keyword evidence="6 7" id="KW-0648">Protein biosynthesis</keyword>
<proteinExistence type="inferred from homology"/>
<dbReference type="SUPFAM" id="SSF50104">
    <property type="entry name" value="Translation proteins SH3-like domain"/>
    <property type="match status" value="1"/>
</dbReference>
<dbReference type="InterPro" id="IPR013852">
    <property type="entry name" value="Transl_elong_P/YeiP_CS"/>
</dbReference>
<dbReference type="NCBIfam" id="NF001810">
    <property type="entry name" value="PRK00529.1"/>
    <property type="match status" value="1"/>
</dbReference>
<gene>
    <name evidence="7" type="primary">efp</name>
    <name evidence="12" type="ORF">UU50_C0027G0009</name>
</gene>
<evidence type="ECO:0000313" key="12">
    <source>
        <dbReference type="EMBL" id="KKR97603.1"/>
    </source>
</evidence>
<dbReference type="InterPro" id="IPR013185">
    <property type="entry name" value="Transl_elong_KOW-like"/>
</dbReference>
<dbReference type="Proteomes" id="UP000033930">
    <property type="component" value="Unassembled WGS sequence"/>
</dbReference>
<evidence type="ECO:0000259" key="10">
    <source>
        <dbReference type="SMART" id="SM00841"/>
    </source>
</evidence>
<dbReference type="Pfam" id="PF08207">
    <property type="entry name" value="EFP_N"/>
    <property type="match status" value="1"/>
</dbReference>
<sequence length="188" mass="20736">MAVPNAIRRGTVIKANDDLWVVTNFTRSSSGRGGGFVRVKMKSLSTGKVIDNTYKSGESLEFADVMNKKMQYIFAEGTMYNFMDGVTFEQVSISEDMVGDSVQYLKEGLEVIVIMYGDKPIAIDIPVKVDYVVAQTEPASKGDTVSGNVQKDAVMDNGLKVRVPIFINQGDTIRVNSEEGVYLERVNK</sequence>
<dbReference type="GO" id="GO:0043043">
    <property type="term" value="P:peptide biosynthetic process"/>
    <property type="evidence" value="ECO:0007669"/>
    <property type="project" value="InterPro"/>
</dbReference>
<feature type="domain" description="Translation elongation factor P/YeiP central" evidence="11">
    <location>
        <begin position="67"/>
        <end position="121"/>
    </location>
</feature>
<dbReference type="InterPro" id="IPR014722">
    <property type="entry name" value="Rib_uL2_dom2"/>
</dbReference>
<dbReference type="InterPro" id="IPR011768">
    <property type="entry name" value="Transl_elongation_fac_P"/>
</dbReference>
<dbReference type="PANTHER" id="PTHR30053">
    <property type="entry name" value="ELONGATION FACTOR P"/>
    <property type="match status" value="1"/>
</dbReference>
<dbReference type="SMART" id="SM00841">
    <property type="entry name" value="Elong-fact-P_C"/>
    <property type="match status" value="1"/>
</dbReference>
<dbReference type="InterPro" id="IPR001059">
    <property type="entry name" value="Transl_elong_P/YeiP_cen"/>
</dbReference>
<comment type="similarity">
    <text evidence="3 7 9">Belongs to the elongation factor P family.</text>
</comment>
<dbReference type="Gene3D" id="2.30.30.30">
    <property type="match status" value="1"/>
</dbReference>
<evidence type="ECO:0000256" key="4">
    <source>
        <dbReference type="ARBA" id="ARBA00022490"/>
    </source>
</evidence>
<dbReference type="FunFam" id="2.30.30.30:FF:000003">
    <property type="entry name" value="Elongation factor P"/>
    <property type="match status" value="1"/>
</dbReference>
<dbReference type="FunFam" id="2.40.50.140:FF:000009">
    <property type="entry name" value="Elongation factor P"/>
    <property type="match status" value="1"/>
</dbReference>
<evidence type="ECO:0000256" key="1">
    <source>
        <dbReference type="ARBA" id="ARBA00004496"/>
    </source>
</evidence>
<dbReference type="CDD" id="cd04470">
    <property type="entry name" value="S1_EF-P_repeat_1"/>
    <property type="match status" value="1"/>
</dbReference>
<reference evidence="12 13" key="1">
    <citation type="journal article" date="2015" name="Nature">
        <title>rRNA introns, odd ribosomes, and small enigmatic genomes across a large radiation of phyla.</title>
        <authorList>
            <person name="Brown C.T."/>
            <person name="Hug L.A."/>
            <person name="Thomas B.C."/>
            <person name="Sharon I."/>
            <person name="Castelle C.J."/>
            <person name="Singh A."/>
            <person name="Wilkins M.J."/>
            <person name="Williams K.H."/>
            <person name="Banfield J.F."/>
        </authorList>
    </citation>
    <scope>NUCLEOTIDE SEQUENCE [LARGE SCALE GENOMIC DNA]</scope>
</reference>
<keyword evidence="4 7" id="KW-0963">Cytoplasm</keyword>
<keyword evidence="5 7" id="KW-0251">Elongation factor</keyword>
<dbReference type="UniPathway" id="UPA00345"/>
<evidence type="ECO:0000256" key="6">
    <source>
        <dbReference type="ARBA" id="ARBA00022917"/>
    </source>
</evidence>
<dbReference type="PROSITE" id="PS01275">
    <property type="entry name" value="EFP"/>
    <property type="match status" value="1"/>
</dbReference>
<dbReference type="SMART" id="SM01185">
    <property type="entry name" value="EFP"/>
    <property type="match status" value="1"/>
</dbReference>
<comment type="function">
    <text evidence="7">Involved in peptide bond synthesis. Stimulates efficient translation and peptide-bond synthesis on native or reconstituted 70S ribosomes in vitro. Probably functions indirectly by altering the affinity of the ribosome for aminoacyl-tRNA, thus increasing their reactivity as acceptors for peptidyl transferase.</text>
</comment>
<feature type="domain" description="Elongation factor P C-terminal" evidence="10">
    <location>
        <begin position="129"/>
        <end position="185"/>
    </location>
</feature>
<evidence type="ECO:0000256" key="8">
    <source>
        <dbReference type="NCBIfam" id="TIGR00038"/>
    </source>
</evidence>
<evidence type="ECO:0000256" key="9">
    <source>
        <dbReference type="RuleBase" id="RU004389"/>
    </source>
</evidence>
<dbReference type="SUPFAM" id="SSF50249">
    <property type="entry name" value="Nucleic acid-binding proteins"/>
    <property type="match status" value="2"/>
</dbReference>
<evidence type="ECO:0000256" key="2">
    <source>
        <dbReference type="ARBA" id="ARBA00004815"/>
    </source>
</evidence>
<comment type="subcellular location">
    <subcellularLocation>
        <location evidence="1 7">Cytoplasm</location>
    </subcellularLocation>
</comment>
<dbReference type="InterPro" id="IPR015365">
    <property type="entry name" value="Elong-fact-P_C"/>
</dbReference>
<dbReference type="HAMAP" id="MF_00141">
    <property type="entry name" value="EF_P"/>
    <property type="match status" value="1"/>
</dbReference>
<protein>
    <recommendedName>
        <fullName evidence="7 8">Elongation factor P</fullName>
        <shortName evidence="7">EF-P</shortName>
    </recommendedName>
</protein>
<evidence type="ECO:0000256" key="7">
    <source>
        <dbReference type="HAMAP-Rule" id="MF_00141"/>
    </source>
</evidence>
<dbReference type="Gene3D" id="2.40.50.140">
    <property type="entry name" value="Nucleic acid-binding proteins"/>
    <property type="match status" value="2"/>
</dbReference>
<evidence type="ECO:0000313" key="13">
    <source>
        <dbReference type="Proteomes" id="UP000033930"/>
    </source>
</evidence>
<dbReference type="EMBL" id="LCAW01000027">
    <property type="protein sequence ID" value="KKR97603.1"/>
    <property type="molecule type" value="Genomic_DNA"/>
</dbReference>
<comment type="caution">
    <text evidence="12">The sequence shown here is derived from an EMBL/GenBank/DDBJ whole genome shotgun (WGS) entry which is preliminary data.</text>
</comment>
<evidence type="ECO:0000259" key="11">
    <source>
        <dbReference type="SMART" id="SM01185"/>
    </source>
</evidence>
<dbReference type="Pfam" id="PF01132">
    <property type="entry name" value="EFP"/>
    <property type="match status" value="1"/>
</dbReference>
<organism evidence="12 13">
    <name type="scientific">Candidatus Uhrbacteria bacterium GW2011_GWC1_41_20</name>
    <dbReference type="NCBI Taxonomy" id="1618983"/>
    <lineage>
        <taxon>Bacteria</taxon>
        <taxon>Candidatus Uhriibacteriota</taxon>
    </lineage>
</organism>
<dbReference type="NCBIfam" id="TIGR00038">
    <property type="entry name" value="efp"/>
    <property type="match status" value="1"/>
</dbReference>
<name>A0A0G0V9C7_9BACT</name>